<dbReference type="EMBL" id="CP003546">
    <property type="protein sequence ID" value="AFP84638.1"/>
    <property type="molecule type" value="Genomic_DNA"/>
</dbReference>
<dbReference type="KEGG" id="sect:A359_02370"/>
<gene>
    <name evidence="1" type="ORF">A359_02370</name>
</gene>
<accession>J3YRG0</accession>
<dbReference type="Proteomes" id="UP000003936">
    <property type="component" value="Chromosome"/>
</dbReference>
<proteinExistence type="predicted"/>
<keyword evidence="2" id="KW-1185">Reference proteome</keyword>
<organism evidence="1 2">
    <name type="scientific">secondary endosymbiont of Ctenarytaina eucalypti</name>
    <dbReference type="NCBI Taxonomy" id="1199245"/>
    <lineage>
        <taxon>Bacteria</taxon>
        <taxon>Pseudomonadati</taxon>
        <taxon>Pseudomonadota</taxon>
        <taxon>Gammaproteobacteria</taxon>
        <taxon>Enterobacterales</taxon>
        <taxon>Enterobacteriaceae</taxon>
        <taxon>aphid secondary symbionts</taxon>
    </lineage>
</organism>
<name>J3YRG0_9ENTR</name>
<evidence type="ECO:0000313" key="2">
    <source>
        <dbReference type="Proteomes" id="UP000003936"/>
    </source>
</evidence>
<reference evidence="1 2" key="1">
    <citation type="journal article" date="2012" name="Mol. Biol. Evol.">
        <title>Genome reduction and co-evolution between the primary and secondary bacterial symbionts of psyllids.</title>
        <authorList>
            <person name="Sloan D.B."/>
            <person name="Moran N.A."/>
        </authorList>
    </citation>
    <scope>NUCLEOTIDE SEQUENCE [LARGE SCALE GENOMIC DNA]</scope>
    <source>
        <strain evidence="1">Ceuc_S</strain>
    </source>
</reference>
<protein>
    <submittedName>
        <fullName evidence="1">Uncharacterized protein</fullName>
    </submittedName>
</protein>
<evidence type="ECO:0000313" key="1">
    <source>
        <dbReference type="EMBL" id="AFP84638.1"/>
    </source>
</evidence>
<sequence>MQLVRAILDSPPALVRNDDVIAKGDYASLDE</sequence>
<dbReference type="AlphaFoldDB" id="J3YRG0"/>
<dbReference type="HOGENOM" id="CLU_3398381_0_0_6"/>